<dbReference type="PANTHER" id="PTHR30469">
    <property type="entry name" value="MULTIDRUG RESISTANCE PROTEIN MDTA"/>
    <property type="match status" value="1"/>
</dbReference>
<evidence type="ECO:0000256" key="2">
    <source>
        <dbReference type="SAM" id="Phobius"/>
    </source>
</evidence>
<dbReference type="PANTHER" id="PTHR30469:SF15">
    <property type="entry name" value="HLYD FAMILY OF SECRETION PROTEINS"/>
    <property type="match status" value="1"/>
</dbReference>
<dbReference type="RefSeq" id="WP_075895979.1">
    <property type="nucleotide sequence ID" value="NZ_MKZS01000001.1"/>
</dbReference>
<keyword evidence="2" id="KW-0812">Transmembrane</keyword>
<protein>
    <submittedName>
        <fullName evidence="3">ABC transporter permease</fullName>
    </submittedName>
</protein>
<feature type="coiled-coil region" evidence="1">
    <location>
        <begin position="105"/>
        <end position="211"/>
    </location>
</feature>
<dbReference type="AlphaFoldDB" id="A0A1U7MWA3"/>
<dbReference type="Gene3D" id="2.40.50.100">
    <property type="match status" value="1"/>
</dbReference>
<dbReference type="SUPFAM" id="SSF111369">
    <property type="entry name" value="HlyD-like secretion proteins"/>
    <property type="match status" value="1"/>
</dbReference>
<evidence type="ECO:0000313" key="4">
    <source>
        <dbReference type="Proteomes" id="UP000186657"/>
    </source>
</evidence>
<dbReference type="Gene3D" id="2.40.30.170">
    <property type="match status" value="1"/>
</dbReference>
<dbReference type="GO" id="GO:0015562">
    <property type="term" value="F:efflux transmembrane transporter activity"/>
    <property type="evidence" value="ECO:0007669"/>
    <property type="project" value="TreeGrafter"/>
</dbReference>
<keyword evidence="2" id="KW-1133">Transmembrane helix</keyword>
<accession>A0A1U7MWA3</accession>
<comment type="caution">
    <text evidence="3">The sequence shown here is derived from an EMBL/GenBank/DDBJ whole genome shotgun (WGS) entry which is preliminary data.</text>
</comment>
<keyword evidence="4" id="KW-1185">Reference proteome</keyword>
<evidence type="ECO:0000256" key="1">
    <source>
        <dbReference type="SAM" id="Coils"/>
    </source>
</evidence>
<proteinExistence type="predicted"/>
<dbReference type="GO" id="GO:1990281">
    <property type="term" value="C:efflux pump complex"/>
    <property type="evidence" value="ECO:0007669"/>
    <property type="project" value="TreeGrafter"/>
</dbReference>
<keyword evidence="2" id="KW-0472">Membrane</keyword>
<organism evidence="3 4">
    <name type="scientific">Moorena bouillonii PNG</name>
    <dbReference type="NCBI Taxonomy" id="568701"/>
    <lineage>
        <taxon>Bacteria</taxon>
        <taxon>Bacillati</taxon>
        <taxon>Cyanobacteriota</taxon>
        <taxon>Cyanophyceae</taxon>
        <taxon>Coleofasciculales</taxon>
        <taxon>Coleofasciculaceae</taxon>
        <taxon>Moorena</taxon>
    </lineage>
</organism>
<sequence>MEPKIGIKDQGLSKPLSRWVIVLAGVGILATVVASRYSLEMVRERPPEAVPSPPSTTTAIRAVTALGRLEPEGEVIQLAAPTTFQAPRVAQLLVKEGDKVGANQLIAIMENRDRLQADLERAKAEVKVSRANLEKVKAGAKSGTIAAQEAKIKRLEAEYRGQKEALQTRIDRLQTQLQETQQEKDATVRRLEAQLRNVQADFQRYEQLERDGAIAISELDSRRLSVETAQESVSEAIANRTQTISTLREQLKEAIVNRNQTLAVVEAQINEAKATLEEIKEVRLVDIRQAEAELEMAMAQVKQAEAELKFAYVHSPLDSQILKINTYPGETIDPEKGIVELGQTDQMMVVAEVYESDIGKVKLGQKVTIISESKAFEGKLNGTVVRIGQQIDKQDVLDTDPAADVDARVVEVDIRLNPEDSKTVTDLTNSQVIVKIVTTY</sequence>
<name>A0A1U7MWA3_9CYAN</name>
<dbReference type="Gene3D" id="1.10.287.470">
    <property type="entry name" value="Helix hairpin bin"/>
    <property type="match status" value="1"/>
</dbReference>
<feature type="transmembrane region" description="Helical" evidence="2">
    <location>
        <begin position="20"/>
        <end position="39"/>
    </location>
</feature>
<reference evidence="3 4" key="1">
    <citation type="submission" date="2016-10" db="EMBL/GenBank/DDBJ databases">
        <title>Comparative genomics uncovers the prolific and rare metabolic potential of the cyanobacterial genus Moorea.</title>
        <authorList>
            <person name="Leao T."/>
            <person name="Castelao G."/>
            <person name="Korobeynikov A."/>
            <person name="Monroe E.A."/>
            <person name="Podell S."/>
            <person name="Glukhov E."/>
            <person name="Allen E."/>
            <person name="Gerwick W.H."/>
            <person name="Gerwick L."/>
        </authorList>
    </citation>
    <scope>NUCLEOTIDE SEQUENCE [LARGE SCALE GENOMIC DNA]</scope>
    <source>
        <strain evidence="3 4">PNG5-198</strain>
    </source>
</reference>
<evidence type="ECO:0000313" key="3">
    <source>
        <dbReference type="EMBL" id="OLT57934.1"/>
    </source>
</evidence>
<dbReference type="InterPro" id="IPR014315">
    <property type="entry name" value="ABC_heterocyst_DevB"/>
</dbReference>
<dbReference type="NCBIfam" id="TIGR02971">
    <property type="entry name" value="heterocyst_DevB"/>
    <property type="match status" value="1"/>
</dbReference>
<dbReference type="Proteomes" id="UP000186657">
    <property type="component" value="Unassembled WGS sequence"/>
</dbReference>
<keyword evidence="1" id="KW-0175">Coiled coil</keyword>
<feature type="coiled-coil region" evidence="1">
    <location>
        <begin position="262"/>
        <end position="307"/>
    </location>
</feature>
<dbReference type="EMBL" id="MKZS01000001">
    <property type="protein sequence ID" value="OLT57934.1"/>
    <property type="molecule type" value="Genomic_DNA"/>
</dbReference>
<gene>
    <name evidence="3" type="ORF">BJP37_01620</name>
</gene>